<name>A0A2T3HHF1_9SPHI</name>
<dbReference type="InterPro" id="IPR029063">
    <property type="entry name" value="SAM-dependent_MTases_sf"/>
</dbReference>
<dbReference type="Gene3D" id="3.40.50.150">
    <property type="entry name" value="Vaccinia Virus protein VP39"/>
    <property type="match status" value="1"/>
</dbReference>
<dbReference type="PANTHER" id="PTHR43861">
    <property type="entry name" value="TRANS-ACONITATE 2-METHYLTRANSFERASE-RELATED"/>
    <property type="match status" value="1"/>
</dbReference>
<evidence type="ECO:0000313" key="2">
    <source>
        <dbReference type="EMBL" id="PST81869.1"/>
    </source>
</evidence>
<keyword evidence="2" id="KW-0489">Methyltransferase</keyword>
<reference evidence="2 3" key="1">
    <citation type="submission" date="2018-03" db="EMBL/GenBank/DDBJ databases">
        <authorList>
            <person name="Keele B.F."/>
        </authorList>
    </citation>
    <scope>NUCLEOTIDE SEQUENCE [LARGE SCALE GENOMIC DNA]</scope>
    <source>
        <strain evidence="2 3">YL28-9</strain>
    </source>
</reference>
<keyword evidence="3" id="KW-1185">Reference proteome</keyword>
<dbReference type="Pfam" id="PF08241">
    <property type="entry name" value="Methyltransf_11"/>
    <property type="match status" value="1"/>
</dbReference>
<organism evidence="2 3">
    <name type="scientific">Pedobacter yulinensis</name>
    <dbReference type="NCBI Taxonomy" id="2126353"/>
    <lineage>
        <taxon>Bacteria</taxon>
        <taxon>Pseudomonadati</taxon>
        <taxon>Bacteroidota</taxon>
        <taxon>Sphingobacteriia</taxon>
        <taxon>Sphingobacteriales</taxon>
        <taxon>Sphingobacteriaceae</taxon>
        <taxon>Pedobacter</taxon>
    </lineage>
</organism>
<dbReference type="CDD" id="cd02440">
    <property type="entry name" value="AdoMet_MTases"/>
    <property type="match status" value="1"/>
</dbReference>
<proteinExistence type="predicted"/>
<evidence type="ECO:0000313" key="3">
    <source>
        <dbReference type="Proteomes" id="UP000240912"/>
    </source>
</evidence>
<dbReference type="AlphaFoldDB" id="A0A2T3HHF1"/>
<evidence type="ECO:0000259" key="1">
    <source>
        <dbReference type="Pfam" id="PF08241"/>
    </source>
</evidence>
<dbReference type="GO" id="GO:0032259">
    <property type="term" value="P:methylation"/>
    <property type="evidence" value="ECO:0007669"/>
    <property type="project" value="UniProtKB-KW"/>
</dbReference>
<keyword evidence="2" id="KW-0808">Transferase</keyword>
<dbReference type="GO" id="GO:0008757">
    <property type="term" value="F:S-adenosylmethionine-dependent methyltransferase activity"/>
    <property type="evidence" value="ECO:0007669"/>
    <property type="project" value="InterPro"/>
</dbReference>
<protein>
    <submittedName>
        <fullName evidence="2">SAM-dependent methyltransferase</fullName>
    </submittedName>
</protein>
<dbReference type="OrthoDB" id="9789123at2"/>
<gene>
    <name evidence="2" type="ORF">C7T94_16850</name>
</gene>
<dbReference type="SUPFAM" id="SSF53335">
    <property type="entry name" value="S-adenosyl-L-methionine-dependent methyltransferases"/>
    <property type="match status" value="1"/>
</dbReference>
<dbReference type="PANTHER" id="PTHR43861:SF1">
    <property type="entry name" value="TRANS-ACONITATE 2-METHYLTRANSFERASE"/>
    <property type="match status" value="1"/>
</dbReference>
<dbReference type="RefSeq" id="WP_107216854.1">
    <property type="nucleotide sequence ID" value="NZ_KZ686271.1"/>
</dbReference>
<comment type="caution">
    <text evidence="2">The sequence shown here is derived from an EMBL/GenBank/DDBJ whole genome shotgun (WGS) entry which is preliminary data.</text>
</comment>
<sequence>MIWDSNLYDSRHHFVTDYGADLLQWLQPVPGEQVLDLGCGTGQLTSKIAQTGARVTGLDASQEMITVATANYPDLVFKQADAARLSYFAQFDAIFSNATLHWIKDQDEVTESMFGALKRGGRLVAELGGKGNVQSFTDAIAQAADLLGLGRKLVRDFWFFPTIGEYTSLLEKHGFTVEQAWLFDRPTRLSGDDGLLAWLEQFPTQAFARMTAREKRDVQQQTVSLLRESHFVQGHWIADYKRLRIKAYKR</sequence>
<accession>A0A2T3HHF1</accession>
<dbReference type="EMBL" id="PYLS01000007">
    <property type="protein sequence ID" value="PST81869.1"/>
    <property type="molecule type" value="Genomic_DNA"/>
</dbReference>
<dbReference type="InterPro" id="IPR013216">
    <property type="entry name" value="Methyltransf_11"/>
</dbReference>
<dbReference type="Proteomes" id="UP000240912">
    <property type="component" value="Unassembled WGS sequence"/>
</dbReference>
<feature type="domain" description="Methyltransferase type 11" evidence="1">
    <location>
        <begin position="35"/>
        <end position="124"/>
    </location>
</feature>